<dbReference type="InterPro" id="IPR027417">
    <property type="entry name" value="P-loop_NTPase"/>
</dbReference>
<proteinExistence type="inferred from homology"/>
<dbReference type="AlphaFoldDB" id="A0A8C4X659"/>
<evidence type="ECO:0000256" key="3">
    <source>
        <dbReference type="RuleBase" id="RU361155"/>
    </source>
</evidence>
<dbReference type="PANTHER" id="PTHR11783">
    <property type="entry name" value="SULFOTRANSFERASE SULT"/>
    <property type="match status" value="1"/>
</dbReference>
<evidence type="ECO:0000256" key="1">
    <source>
        <dbReference type="ARBA" id="ARBA00005771"/>
    </source>
</evidence>
<evidence type="ECO:0000256" key="2">
    <source>
        <dbReference type="ARBA" id="ARBA00022679"/>
    </source>
</evidence>
<dbReference type="Pfam" id="PF00685">
    <property type="entry name" value="Sulfotransfer_1"/>
    <property type="match status" value="1"/>
</dbReference>
<evidence type="ECO:0000313" key="6">
    <source>
        <dbReference type="Proteomes" id="UP000694620"/>
    </source>
</evidence>
<reference evidence="5" key="2">
    <citation type="submission" date="2025-08" db="UniProtKB">
        <authorList>
            <consortium name="Ensembl"/>
        </authorList>
    </citation>
    <scope>IDENTIFICATION</scope>
</reference>
<dbReference type="Gene3D" id="3.40.50.300">
    <property type="entry name" value="P-loop containing nucleotide triphosphate hydrolases"/>
    <property type="match status" value="1"/>
</dbReference>
<keyword evidence="6" id="KW-1185">Reference proteome</keyword>
<reference evidence="5" key="3">
    <citation type="submission" date="2025-09" db="UniProtKB">
        <authorList>
            <consortium name="Ensembl"/>
        </authorList>
    </citation>
    <scope>IDENTIFICATION</scope>
</reference>
<sequence>MAQHINLILEDMVEKLKQMPVEDKRFMYKGIPYPSIVTSLETLQALDNFEARADDILLVSYPKCGFNWMFHILNSLAITAGTTEKGNEIMPPLLELRKPENLQVFSSMPSQRILATHLHPDNLPNSFFEKKAKILTMIRNPKDAAVSYYHFLYNNPVMGYKYTWDEFFSLLMEGKVAFGSYFDYILAWNKKINDENVHIVIYEELKKNMSEEVKKIAKFFNFTLTEEQIQSICSKSTFKSMKENSITTHGKFGTVTFRKGDIGDWKNCLTEEQSKAVDLKFEKHLAGTKIGDLLKYDEYCK</sequence>
<dbReference type="InterPro" id="IPR000863">
    <property type="entry name" value="Sulfotransferase_dom"/>
</dbReference>
<protein>
    <recommendedName>
        <fullName evidence="3">Sulfotransferase</fullName>
        <ecNumber evidence="3">2.8.2.-</ecNumber>
    </recommendedName>
</protein>
<dbReference type="GeneTree" id="ENSGT00940000159084"/>
<name>A0A8C4X659_ERPCA</name>
<dbReference type="GO" id="GO:0008146">
    <property type="term" value="F:sulfotransferase activity"/>
    <property type="evidence" value="ECO:0007669"/>
    <property type="project" value="InterPro"/>
</dbReference>
<dbReference type="EC" id="2.8.2.-" evidence="3"/>
<organism evidence="5 6">
    <name type="scientific">Erpetoichthys calabaricus</name>
    <name type="common">Rope fish</name>
    <name type="synonym">Calamoichthys calabaricus</name>
    <dbReference type="NCBI Taxonomy" id="27687"/>
    <lineage>
        <taxon>Eukaryota</taxon>
        <taxon>Metazoa</taxon>
        <taxon>Chordata</taxon>
        <taxon>Craniata</taxon>
        <taxon>Vertebrata</taxon>
        <taxon>Euteleostomi</taxon>
        <taxon>Actinopterygii</taxon>
        <taxon>Polypteriformes</taxon>
        <taxon>Polypteridae</taxon>
        <taxon>Erpetoichthys</taxon>
    </lineage>
</organism>
<dbReference type="Ensembl" id="ENSECRT00000008546.1">
    <property type="protein sequence ID" value="ENSECRP00000008405.1"/>
    <property type="gene ID" value="ENSECRG00000005626.1"/>
</dbReference>
<comment type="similarity">
    <text evidence="1 3">Belongs to the sulfotransferase 1 family.</text>
</comment>
<evidence type="ECO:0000259" key="4">
    <source>
        <dbReference type="Pfam" id="PF00685"/>
    </source>
</evidence>
<dbReference type="SUPFAM" id="SSF52540">
    <property type="entry name" value="P-loop containing nucleoside triphosphate hydrolases"/>
    <property type="match status" value="1"/>
</dbReference>
<accession>A0A8C4X659</accession>
<evidence type="ECO:0000313" key="5">
    <source>
        <dbReference type="Ensembl" id="ENSECRP00000008405.1"/>
    </source>
</evidence>
<keyword evidence="2 3" id="KW-0808">Transferase</keyword>
<dbReference type="Proteomes" id="UP000694620">
    <property type="component" value="Chromosome 3"/>
</dbReference>
<feature type="domain" description="Sulfotransferase" evidence="4">
    <location>
        <begin position="54"/>
        <end position="288"/>
    </location>
</feature>
<reference evidence="5" key="1">
    <citation type="submission" date="2021-06" db="EMBL/GenBank/DDBJ databases">
        <authorList>
            <consortium name="Wellcome Sanger Institute Data Sharing"/>
        </authorList>
    </citation>
    <scope>NUCLEOTIDE SEQUENCE [LARGE SCALE GENOMIC DNA]</scope>
</reference>